<sequence length="358" mass="39708">QVWDDSKTGAANKIAALGTTAELRAKVVRYVKDHLVLFGVDEKNGSWVNSPRKVQWMNTADITDDTGGDSGSNLLLGRGGGIVVGAEMLGHDCVIYCEKQITKMVYIGGTTYFRFDDVIHDMGLAAQNAIANLDNRHLFLANDLSVWEYSGGTFARPIGDKINADIWDNINKTYYANSFFVVLKGVQEAWLFIPTTTATPDLVYVFKYGGVVEPEVWYKYSLTGFCGVEYDIFYALTGGTALINNFNLSAANDGATAIDAYWDSIDFVLPNPDQGARSLQLSFCAKGSQVDTYYSTDEGTTWTTITAGQALTSAWTVFDQDFDAGNAKTIRFRFRDDDVSKTFYIRWFQPVLYPTGER</sequence>
<accession>A0A0F9TJU0</accession>
<feature type="non-terminal residue" evidence="1">
    <location>
        <position position="1"/>
    </location>
</feature>
<protein>
    <submittedName>
        <fullName evidence="1">Uncharacterized protein</fullName>
    </submittedName>
</protein>
<evidence type="ECO:0000313" key="1">
    <source>
        <dbReference type="EMBL" id="KKN41703.1"/>
    </source>
</evidence>
<gene>
    <name evidence="1" type="ORF">LCGC14_0720530</name>
</gene>
<dbReference type="EMBL" id="LAZR01001630">
    <property type="protein sequence ID" value="KKN41703.1"/>
    <property type="molecule type" value="Genomic_DNA"/>
</dbReference>
<organism evidence="1">
    <name type="scientific">marine sediment metagenome</name>
    <dbReference type="NCBI Taxonomy" id="412755"/>
    <lineage>
        <taxon>unclassified sequences</taxon>
        <taxon>metagenomes</taxon>
        <taxon>ecological metagenomes</taxon>
    </lineage>
</organism>
<name>A0A0F9TJU0_9ZZZZ</name>
<dbReference type="AlphaFoldDB" id="A0A0F9TJU0"/>
<reference evidence="1" key="1">
    <citation type="journal article" date="2015" name="Nature">
        <title>Complex archaea that bridge the gap between prokaryotes and eukaryotes.</title>
        <authorList>
            <person name="Spang A."/>
            <person name="Saw J.H."/>
            <person name="Jorgensen S.L."/>
            <person name="Zaremba-Niedzwiedzka K."/>
            <person name="Martijn J."/>
            <person name="Lind A.E."/>
            <person name="van Eijk R."/>
            <person name="Schleper C."/>
            <person name="Guy L."/>
            <person name="Ettema T.J."/>
        </authorList>
    </citation>
    <scope>NUCLEOTIDE SEQUENCE</scope>
</reference>
<proteinExistence type="predicted"/>
<comment type="caution">
    <text evidence="1">The sequence shown here is derived from an EMBL/GenBank/DDBJ whole genome shotgun (WGS) entry which is preliminary data.</text>
</comment>